<evidence type="ECO:0000256" key="2">
    <source>
        <dbReference type="SAM" id="Phobius"/>
    </source>
</evidence>
<keyword evidence="2" id="KW-1133">Transmembrane helix</keyword>
<dbReference type="EMBL" id="OA885832">
    <property type="protein sequence ID" value="CAD7282397.1"/>
    <property type="molecule type" value="Genomic_DNA"/>
</dbReference>
<sequence length="147" mass="16397">MRHPAKRPEPELTHRPIESQESPSSGINGGRETHEATPLLQPSRTSSASPSSSHQEGTGWMTNSCGRCDAWCANAKVKAYMSMYGVASLLGLFGYWVYLTIAYRHPYRQMRYTMAALVTNCVLYGAAAGVVRFRRRRLRMVPSMLAV</sequence>
<proteinExistence type="predicted"/>
<feature type="transmembrane region" description="Helical" evidence="2">
    <location>
        <begin position="110"/>
        <end position="131"/>
    </location>
</feature>
<evidence type="ECO:0000256" key="1">
    <source>
        <dbReference type="SAM" id="MobiDB-lite"/>
    </source>
</evidence>
<gene>
    <name evidence="3" type="ORF">NMOB1V02_LOCUS10022</name>
</gene>
<keyword evidence="4" id="KW-1185">Reference proteome</keyword>
<feature type="compositionally biased region" description="Low complexity" evidence="1">
    <location>
        <begin position="43"/>
        <end position="53"/>
    </location>
</feature>
<evidence type="ECO:0000313" key="4">
    <source>
        <dbReference type="Proteomes" id="UP000678499"/>
    </source>
</evidence>
<accession>A0A7R9GIF8</accession>
<keyword evidence="2" id="KW-0472">Membrane</keyword>
<reference evidence="3" key="1">
    <citation type="submission" date="2020-11" db="EMBL/GenBank/DDBJ databases">
        <authorList>
            <person name="Tran Van P."/>
        </authorList>
    </citation>
    <scope>NUCLEOTIDE SEQUENCE</scope>
</reference>
<dbReference type="AlphaFoldDB" id="A0A7R9GIF8"/>
<dbReference type="Proteomes" id="UP000678499">
    <property type="component" value="Unassembled WGS sequence"/>
</dbReference>
<organism evidence="3">
    <name type="scientific">Notodromas monacha</name>
    <dbReference type="NCBI Taxonomy" id="399045"/>
    <lineage>
        <taxon>Eukaryota</taxon>
        <taxon>Metazoa</taxon>
        <taxon>Ecdysozoa</taxon>
        <taxon>Arthropoda</taxon>
        <taxon>Crustacea</taxon>
        <taxon>Oligostraca</taxon>
        <taxon>Ostracoda</taxon>
        <taxon>Podocopa</taxon>
        <taxon>Podocopida</taxon>
        <taxon>Cypridocopina</taxon>
        <taxon>Cypridoidea</taxon>
        <taxon>Cyprididae</taxon>
        <taxon>Notodromas</taxon>
    </lineage>
</organism>
<keyword evidence="2" id="KW-0812">Transmembrane</keyword>
<feature type="transmembrane region" description="Helical" evidence="2">
    <location>
        <begin position="79"/>
        <end position="98"/>
    </location>
</feature>
<feature type="region of interest" description="Disordered" evidence="1">
    <location>
        <begin position="1"/>
        <end position="61"/>
    </location>
</feature>
<protein>
    <submittedName>
        <fullName evidence="3">Uncharacterized protein</fullName>
    </submittedName>
</protein>
<dbReference type="EMBL" id="CAJPEX010003795">
    <property type="protein sequence ID" value="CAG0922549.1"/>
    <property type="molecule type" value="Genomic_DNA"/>
</dbReference>
<name>A0A7R9GIF8_9CRUS</name>
<feature type="compositionally biased region" description="Basic and acidic residues" evidence="1">
    <location>
        <begin position="1"/>
        <end position="18"/>
    </location>
</feature>
<evidence type="ECO:0000313" key="3">
    <source>
        <dbReference type="EMBL" id="CAD7282397.1"/>
    </source>
</evidence>